<proteinExistence type="predicted"/>
<organism evidence="1 2">
    <name type="scientific">candidate division CSSED10-310 bacterium</name>
    <dbReference type="NCBI Taxonomy" id="2855610"/>
    <lineage>
        <taxon>Bacteria</taxon>
        <taxon>Bacteria division CSSED10-310</taxon>
    </lineage>
</organism>
<gene>
    <name evidence="1" type="ORF">ACFL27_12225</name>
</gene>
<evidence type="ECO:0000313" key="2">
    <source>
        <dbReference type="Proteomes" id="UP001594351"/>
    </source>
</evidence>
<reference evidence="1 2" key="1">
    <citation type="submission" date="2024-09" db="EMBL/GenBank/DDBJ databases">
        <title>Laminarin stimulates single cell rates of sulfate reduction while oxygen inhibits transcriptomic activity in coastal marine sediment.</title>
        <authorList>
            <person name="Lindsay M."/>
            <person name="Orcutt B."/>
            <person name="Emerson D."/>
            <person name="Stepanauskas R."/>
            <person name="D'Angelo T."/>
        </authorList>
    </citation>
    <scope>NUCLEOTIDE SEQUENCE [LARGE SCALE GENOMIC DNA]</scope>
    <source>
        <strain evidence="1">SAG AM-311-K15</strain>
    </source>
</reference>
<comment type="caution">
    <text evidence="1">The sequence shown here is derived from an EMBL/GenBank/DDBJ whole genome shotgun (WGS) entry which is preliminary data.</text>
</comment>
<dbReference type="EMBL" id="JBHPBY010000137">
    <property type="protein sequence ID" value="MFC1850953.1"/>
    <property type="molecule type" value="Genomic_DNA"/>
</dbReference>
<dbReference type="Proteomes" id="UP001594351">
    <property type="component" value="Unassembled WGS sequence"/>
</dbReference>
<evidence type="ECO:0000313" key="1">
    <source>
        <dbReference type="EMBL" id="MFC1850953.1"/>
    </source>
</evidence>
<accession>A0ABV6YXP0</accession>
<name>A0ABV6YXP0_UNCC1</name>
<keyword evidence="2" id="KW-1185">Reference proteome</keyword>
<sequence length="256" mass="28859">MSQKSILSTVYVYLICIAFLSSGQLSAQEKEGEIIIIISEWVGKEIDQQERDKYKLFQAINGFRSAVYIKLPDSRYFLKITYLDEKTGEFKISRFQQSEASIKNHGDYIDSFEKIQAGEIDLKYSQNSEMNVDNNPGTSFYFEMFGKGLFSLNVDHRINKSRALSLGISGAEDGILPSVMYYHFQGEKYRLETGIGFSVILTQSEGCVGVLLNGVIGYRYQNKDGLIFRIGFTPLVVITSKILPLPFAGVSIGYSF</sequence>
<protein>
    <submittedName>
        <fullName evidence="1">Uncharacterized protein</fullName>
    </submittedName>
</protein>